<feature type="domain" description="4Fe-4S ferredoxin-type" evidence="4">
    <location>
        <begin position="500"/>
        <end position="529"/>
    </location>
</feature>
<dbReference type="Proteomes" id="UP000630353">
    <property type="component" value="Unassembled WGS sequence"/>
</dbReference>
<dbReference type="SUPFAM" id="SSF51971">
    <property type="entry name" value="Nucleotide-binding domain"/>
    <property type="match status" value="1"/>
</dbReference>
<dbReference type="Pfam" id="PF14691">
    <property type="entry name" value="Fer4_20"/>
    <property type="match status" value="1"/>
</dbReference>
<dbReference type="GO" id="GO:0051536">
    <property type="term" value="F:iron-sulfur cluster binding"/>
    <property type="evidence" value="ECO:0007669"/>
    <property type="project" value="UniProtKB-KW"/>
</dbReference>
<dbReference type="EMBL" id="BMZS01000003">
    <property type="protein sequence ID" value="GHD45415.1"/>
    <property type="molecule type" value="Genomic_DNA"/>
</dbReference>
<dbReference type="InterPro" id="IPR023753">
    <property type="entry name" value="FAD/NAD-binding_dom"/>
</dbReference>
<dbReference type="Pfam" id="PF07992">
    <property type="entry name" value="Pyr_redox_2"/>
    <property type="match status" value="1"/>
</dbReference>
<dbReference type="InterPro" id="IPR009051">
    <property type="entry name" value="Helical_ferredxn"/>
</dbReference>
<dbReference type="Gene3D" id="3.30.70.3270">
    <property type="match status" value="1"/>
</dbReference>
<protein>
    <submittedName>
        <fullName evidence="5">Glutamate synthase</fullName>
    </submittedName>
</protein>
<dbReference type="GO" id="GO:0046872">
    <property type="term" value="F:metal ion binding"/>
    <property type="evidence" value="ECO:0007669"/>
    <property type="project" value="UniProtKB-KW"/>
</dbReference>
<keyword evidence="1" id="KW-0479">Metal-binding</keyword>
<dbReference type="SUPFAM" id="SSF54862">
    <property type="entry name" value="4Fe-4S ferredoxins"/>
    <property type="match status" value="1"/>
</dbReference>
<evidence type="ECO:0000313" key="6">
    <source>
        <dbReference type="Proteomes" id="UP000630353"/>
    </source>
</evidence>
<reference evidence="5" key="2">
    <citation type="submission" date="2020-09" db="EMBL/GenBank/DDBJ databases">
        <authorList>
            <person name="Sun Q."/>
            <person name="Kim S."/>
        </authorList>
    </citation>
    <scope>NUCLEOTIDE SEQUENCE</scope>
    <source>
        <strain evidence="5">KCTC 42651</strain>
    </source>
</reference>
<proteinExistence type="predicted"/>
<dbReference type="AlphaFoldDB" id="A0A918XQS2"/>
<feature type="domain" description="4Fe-4S ferredoxin-type" evidence="4">
    <location>
        <begin position="559"/>
        <end position="589"/>
    </location>
</feature>
<dbReference type="PROSITE" id="PS00198">
    <property type="entry name" value="4FE4S_FER_1"/>
    <property type="match status" value="1"/>
</dbReference>
<accession>A0A918XQS2</accession>
<name>A0A918XQS2_9PROT</name>
<sequence>MKATDIADSSYFHKVVDCQWACPAHTPVPEYIRLIAHGRYTDAYMVNWKSNVFPGILGRTCDRPCEPACRRGRVEDEDVTGGRKEPVAICRLKRVAADNKDELNGRLPTAPASNGRRVVCVGGGPASLTVARDLAATGYEVTVLDQDPKLGGMIRTQIPRFRLPEQVIDDEVGYITGIGNITFQQRRVDSLKGLLDEGWDAVFVGSGAPRGRDLDIPGRREAAANIHIGIDWLSNVSFGHIEKIGRRVIVLGGGNTAMDCCRTARRLGGDDVKVIVRSGFEEMKASPWEKEDAIAEDIPILNFLVPKSFVHEGGRLVGMTFEKVQAEYDANGRRKLVPTGEEDPFFECDDVLVAVGQENAFPWIERDIGLDFDDRWDMPKVDEATMRSTHPKVFFGGDAAFGPKNIIWAVAHGHEAAVSIHTFLDGGDPAVRPAPAVEIVSQKMGIHEWSYDNDVALDARFKVPHRPKEESLRDIRAEVELGFDRELAWKEAQRCLNCDIQTVFTAQLCIECDACVDICPMDCITFTEDGEEDEVRGRLNAPAANLDQALYIGDGLKTGRIMAKDEDVCLHCGLCAERCPTGAWDMRKYLIEMSHAERACGKH</sequence>
<dbReference type="Gene3D" id="3.50.50.60">
    <property type="entry name" value="FAD/NAD(P)-binding domain"/>
    <property type="match status" value="2"/>
</dbReference>
<dbReference type="InterPro" id="IPR017896">
    <property type="entry name" value="4Fe4S_Fe-S-bd"/>
</dbReference>
<dbReference type="Gene3D" id="1.10.1060.10">
    <property type="entry name" value="Alpha-helical ferredoxin"/>
    <property type="match status" value="1"/>
</dbReference>
<dbReference type="InterPro" id="IPR028261">
    <property type="entry name" value="DPD_II"/>
</dbReference>
<dbReference type="Pfam" id="PF12838">
    <property type="entry name" value="Fer4_7"/>
    <property type="match status" value="1"/>
</dbReference>
<dbReference type="PRINTS" id="PR00419">
    <property type="entry name" value="ADXRDTASE"/>
</dbReference>
<evidence type="ECO:0000256" key="3">
    <source>
        <dbReference type="ARBA" id="ARBA00023014"/>
    </source>
</evidence>
<evidence type="ECO:0000256" key="1">
    <source>
        <dbReference type="ARBA" id="ARBA00022723"/>
    </source>
</evidence>
<keyword evidence="6" id="KW-1185">Reference proteome</keyword>
<dbReference type="InterPro" id="IPR036188">
    <property type="entry name" value="FAD/NAD-bd_sf"/>
</dbReference>
<dbReference type="PANTHER" id="PTHR42783">
    <property type="entry name" value="GLUTAMATE SYNTHASE [NADPH] SMALL CHAIN"/>
    <property type="match status" value="1"/>
</dbReference>
<comment type="caution">
    <text evidence="5">The sequence shown here is derived from an EMBL/GenBank/DDBJ whole genome shotgun (WGS) entry which is preliminary data.</text>
</comment>
<dbReference type="PROSITE" id="PS51379">
    <property type="entry name" value="4FE4S_FER_2"/>
    <property type="match status" value="2"/>
</dbReference>
<evidence type="ECO:0000313" key="5">
    <source>
        <dbReference type="EMBL" id="GHD45415.1"/>
    </source>
</evidence>
<organism evidence="5 6">
    <name type="scientific">Thalassobaculum fulvum</name>
    <dbReference type="NCBI Taxonomy" id="1633335"/>
    <lineage>
        <taxon>Bacteria</taxon>
        <taxon>Pseudomonadati</taxon>
        <taxon>Pseudomonadota</taxon>
        <taxon>Alphaproteobacteria</taxon>
        <taxon>Rhodospirillales</taxon>
        <taxon>Thalassobaculaceae</taxon>
        <taxon>Thalassobaculum</taxon>
    </lineage>
</organism>
<gene>
    <name evidence="5" type="ORF">GCM10017083_13330</name>
</gene>
<dbReference type="InterPro" id="IPR017900">
    <property type="entry name" value="4Fe4S_Fe_S_CS"/>
</dbReference>
<dbReference type="PANTHER" id="PTHR42783:SF3">
    <property type="entry name" value="GLUTAMATE SYNTHASE [NADPH] SMALL CHAIN-RELATED"/>
    <property type="match status" value="1"/>
</dbReference>
<reference evidence="5" key="1">
    <citation type="journal article" date="2014" name="Int. J. Syst. Evol. Microbiol.">
        <title>Complete genome sequence of Corynebacterium casei LMG S-19264T (=DSM 44701T), isolated from a smear-ripened cheese.</title>
        <authorList>
            <consortium name="US DOE Joint Genome Institute (JGI-PGF)"/>
            <person name="Walter F."/>
            <person name="Albersmeier A."/>
            <person name="Kalinowski J."/>
            <person name="Ruckert C."/>
        </authorList>
    </citation>
    <scope>NUCLEOTIDE SEQUENCE</scope>
    <source>
        <strain evidence="5">KCTC 42651</strain>
    </source>
</reference>
<keyword evidence="3" id="KW-0411">Iron-sulfur</keyword>
<evidence type="ECO:0000259" key="4">
    <source>
        <dbReference type="PROSITE" id="PS51379"/>
    </source>
</evidence>
<dbReference type="SUPFAM" id="SSF46548">
    <property type="entry name" value="alpha-helical ferredoxin"/>
    <property type="match status" value="1"/>
</dbReference>
<dbReference type="GO" id="GO:0016491">
    <property type="term" value="F:oxidoreductase activity"/>
    <property type="evidence" value="ECO:0007669"/>
    <property type="project" value="InterPro"/>
</dbReference>
<evidence type="ECO:0000256" key="2">
    <source>
        <dbReference type="ARBA" id="ARBA00023004"/>
    </source>
</evidence>
<keyword evidence="2" id="KW-0408">Iron</keyword>